<dbReference type="Gene3D" id="3.40.50.300">
    <property type="entry name" value="P-loop containing nucleotide triphosphate hydrolases"/>
    <property type="match status" value="1"/>
</dbReference>
<sequence>MRMRIGLSGGIGSGKSTVAGFWREAGATVIDTDAISRGLTATGGAALPAIAAEFGPQLIRADGALDRDAMRALVFADAGAKQRLEAILHPMISAETQAQAAAATTSAIVFDVPLLVEAGLRWRQRVERVLIVDCAEQTQLARVMQRPGWTREAAEAVIRQQARRAQRRACADAVIVNDEGLTLATLRLQVLALAQRWGCGTIAGIGASTHR</sequence>
<keyword evidence="5 7" id="KW-0808">Transferase</keyword>
<evidence type="ECO:0000313" key="7">
    <source>
        <dbReference type="EMBL" id="MDY0744318.1"/>
    </source>
</evidence>
<evidence type="ECO:0000256" key="2">
    <source>
        <dbReference type="ARBA" id="ARBA00022741"/>
    </source>
</evidence>
<evidence type="ECO:0000256" key="3">
    <source>
        <dbReference type="ARBA" id="ARBA00022840"/>
    </source>
</evidence>
<gene>
    <name evidence="5 7" type="primary">coaE</name>
    <name evidence="7" type="ORF">SNE35_07365</name>
</gene>
<evidence type="ECO:0000313" key="8">
    <source>
        <dbReference type="Proteomes" id="UP001285263"/>
    </source>
</evidence>
<organism evidence="7 8">
    <name type="scientific">Roseateles agri</name>
    <dbReference type="NCBI Taxonomy" id="3098619"/>
    <lineage>
        <taxon>Bacteria</taxon>
        <taxon>Pseudomonadati</taxon>
        <taxon>Pseudomonadota</taxon>
        <taxon>Betaproteobacteria</taxon>
        <taxon>Burkholderiales</taxon>
        <taxon>Sphaerotilaceae</taxon>
        <taxon>Roseateles</taxon>
    </lineage>
</organism>
<comment type="function">
    <text evidence="5">Catalyzes the phosphorylation of the 3'-hydroxyl group of dephosphocoenzyme A to form coenzyme A.</text>
</comment>
<comment type="pathway">
    <text evidence="5">Cofactor biosynthesis; coenzyme A biosynthesis; CoA from (R)-pantothenate: step 5/5.</text>
</comment>
<reference evidence="7 8" key="1">
    <citation type="submission" date="2023-11" db="EMBL/GenBank/DDBJ databases">
        <title>Paucibacter sp. nov., isolated from fresh soil in Korea.</title>
        <authorList>
            <person name="Le N.T.T."/>
        </authorList>
    </citation>
    <scope>NUCLEOTIDE SEQUENCE [LARGE SCALE GENOMIC DNA]</scope>
    <source>
        <strain evidence="7 8">R3-3</strain>
    </source>
</reference>
<dbReference type="Proteomes" id="UP001285263">
    <property type="component" value="Unassembled WGS sequence"/>
</dbReference>
<keyword evidence="2 5" id="KW-0547">Nucleotide-binding</keyword>
<dbReference type="GO" id="GO:0004140">
    <property type="term" value="F:dephospho-CoA kinase activity"/>
    <property type="evidence" value="ECO:0007669"/>
    <property type="project" value="UniProtKB-EC"/>
</dbReference>
<dbReference type="HAMAP" id="MF_00376">
    <property type="entry name" value="Dephospho_CoA_kinase"/>
    <property type="match status" value="1"/>
</dbReference>
<evidence type="ECO:0000256" key="4">
    <source>
        <dbReference type="ARBA" id="ARBA00022993"/>
    </source>
</evidence>
<dbReference type="Pfam" id="PF01121">
    <property type="entry name" value="CoaE"/>
    <property type="match status" value="1"/>
</dbReference>
<keyword evidence="5 7" id="KW-0418">Kinase</keyword>
<dbReference type="EMBL" id="JAXCLA010000002">
    <property type="protein sequence ID" value="MDY0744318.1"/>
    <property type="molecule type" value="Genomic_DNA"/>
</dbReference>
<keyword evidence="3 5" id="KW-0067">ATP-binding</keyword>
<proteinExistence type="inferred from homology"/>
<comment type="subcellular location">
    <subcellularLocation>
        <location evidence="5">Cytoplasm</location>
    </subcellularLocation>
</comment>
<dbReference type="InterPro" id="IPR027417">
    <property type="entry name" value="P-loop_NTPase"/>
</dbReference>
<dbReference type="InterPro" id="IPR001977">
    <property type="entry name" value="Depp_CoAkinase"/>
</dbReference>
<dbReference type="EC" id="2.7.1.24" evidence="5 6"/>
<dbReference type="NCBIfam" id="TIGR00152">
    <property type="entry name" value="dephospho-CoA kinase"/>
    <property type="match status" value="1"/>
</dbReference>
<evidence type="ECO:0000256" key="6">
    <source>
        <dbReference type="NCBIfam" id="TIGR00152"/>
    </source>
</evidence>
<evidence type="ECO:0000256" key="1">
    <source>
        <dbReference type="ARBA" id="ARBA00009018"/>
    </source>
</evidence>
<protein>
    <recommendedName>
        <fullName evidence="5 6">Dephospho-CoA kinase</fullName>
        <ecNumber evidence="5 6">2.7.1.24</ecNumber>
    </recommendedName>
    <alternativeName>
        <fullName evidence="5">Dephosphocoenzyme A kinase</fullName>
    </alternativeName>
</protein>
<comment type="caution">
    <text evidence="7">The sequence shown here is derived from an EMBL/GenBank/DDBJ whole genome shotgun (WGS) entry which is preliminary data.</text>
</comment>
<name>A0ABU5DEX5_9BURK</name>
<keyword evidence="5" id="KW-0963">Cytoplasm</keyword>
<keyword evidence="4 5" id="KW-0173">Coenzyme A biosynthesis</keyword>
<dbReference type="PROSITE" id="PS51219">
    <property type="entry name" value="DPCK"/>
    <property type="match status" value="1"/>
</dbReference>
<keyword evidence="8" id="KW-1185">Reference proteome</keyword>
<comment type="catalytic activity">
    <reaction evidence="5">
        <text>3'-dephospho-CoA + ATP = ADP + CoA + H(+)</text>
        <dbReference type="Rhea" id="RHEA:18245"/>
        <dbReference type="ChEBI" id="CHEBI:15378"/>
        <dbReference type="ChEBI" id="CHEBI:30616"/>
        <dbReference type="ChEBI" id="CHEBI:57287"/>
        <dbReference type="ChEBI" id="CHEBI:57328"/>
        <dbReference type="ChEBI" id="CHEBI:456216"/>
        <dbReference type="EC" id="2.7.1.24"/>
    </reaction>
</comment>
<dbReference type="PANTHER" id="PTHR10695">
    <property type="entry name" value="DEPHOSPHO-COA KINASE-RELATED"/>
    <property type="match status" value="1"/>
</dbReference>
<dbReference type="SUPFAM" id="SSF52540">
    <property type="entry name" value="P-loop containing nucleoside triphosphate hydrolases"/>
    <property type="match status" value="1"/>
</dbReference>
<dbReference type="RefSeq" id="WP_320422210.1">
    <property type="nucleotide sequence ID" value="NZ_JAXCLA010000002.1"/>
</dbReference>
<comment type="similarity">
    <text evidence="1 5">Belongs to the CoaE family.</text>
</comment>
<accession>A0ABU5DEX5</accession>
<dbReference type="PANTHER" id="PTHR10695:SF46">
    <property type="entry name" value="BIFUNCTIONAL COENZYME A SYNTHASE-RELATED"/>
    <property type="match status" value="1"/>
</dbReference>
<feature type="binding site" evidence="5">
    <location>
        <begin position="12"/>
        <end position="17"/>
    </location>
    <ligand>
        <name>ATP</name>
        <dbReference type="ChEBI" id="CHEBI:30616"/>
    </ligand>
</feature>
<evidence type="ECO:0000256" key="5">
    <source>
        <dbReference type="HAMAP-Rule" id="MF_00376"/>
    </source>
</evidence>
<dbReference type="CDD" id="cd02022">
    <property type="entry name" value="DPCK"/>
    <property type="match status" value="1"/>
</dbReference>